<name>A0ABD3U8X4_9LAMI</name>
<accession>A0ABD3U8X4</accession>
<dbReference type="AlphaFoldDB" id="A0ABD3U8X4"/>
<protein>
    <submittedName>
        <fullName evidence="1">Uncharacterized protein</fullName>
    </submittedName>
</protein>
<organism evidence="1 2">
    <name type="scientific">Penstemon smallii</name>
    <dbReference type="NCBI Taxonomy" id="265156"/>
    <lineage>
        <taxon>Eukaryota</taxon>
        <taxon>Viridiplantae</taxon>
        <taxon>Streptophyta</taxon>
        <taxon>Embryophyta</taxon>
        <taxon>Tracheophyta</taxon>
        <taxon>Spermatophyta</taxon>
        <taxon>Magnoliopsida</taxon>
        <taxon>eudicotyledons</taxon>
        <taxon>Gunneridae</taxon>
        <taxon>Pentapetalae</taxon>
        <taxon>asterids</taxon>
        <taxon>lamiids</taxon>
        <taxon>Lamiales</taxon>
        <taxon>Plantaginaceae</taxon>
        <taxon>Cheloneae</taxon>
        <taxon>Penstemon</taxon>
    </lineage>
</organism>
<gene>
    <name evidence="1" type="ORF">ACJIZ3_002669</name>
</gene>
<sequence length="31" mass="3454">MFPLVVAVVGSVMEKSLVKSLLHVLDYFNSM</sequence>
<reference evidence="1 2" key="1">
    <citation type="submission" date="2024-12" db="EMBL/GenBank/DDBJ databases">
        <title>The unique morphological basis and parallel evolutionary history of personate flowers in Penstemon.</title>
        <authorList>
            <person name="Depatie T.H."/>
            <person name="Wessinger C.A."/>
        </authorList>
    </citation>
    <scope>NUCLEOTIDE SEQUENCE [LARGE SCALE GENOMIC DNA]</scope>
    <source>
        <strain evidence="1">WTNN_2</strain>
        <tissue evidence="1">Leaf</tissue>
    </source>
</reference>
<dbReference type="EMBL" id="JBJXBP010000002">
    <property type="protein sequence ID" value="KAL3845266.1"/>
    <property type="molecule type" value="Genomic_DNA"/>
</dbReference>
<proteinExistence type="predicted"/>
<keyword evidence="2" id="KW-1185">Reference proteome</keyword>
<evidence type="ECO:0000313" key="1">
    <source>
        <dbReference type="EMBL" id="KAL3845266.1"/>
    </source>
</evidence>
<comment type="caution">
    <text evidence="1">The sequence shown here is derived from an EMBL/GenBank/DDBJ whole genome shotgun (WGS) entry which is preliminary data.</text>
</comment>
<dbReference type="Proteomes" id="UP001634393">
    <property type="component" value="Unassembled WGS sequence"/>
</dbReference>
<evidence type="ECO:0000313" key="2">
    <source>
        <dbReference type="Proteomes" id="UP001634393"/>
    </source>
</evidence>